<evidence type="ECO:0000259" key="2">
    <source>
        <dbReference type="PROSITE" id="PS51085"/>
    </source>
</evidence>
<dbReference type="GO" id="GO:0005506">
    <property type="term" value="F:iron ion binding"/>
    <property type="evidence" value="ECO:0007669"/>
    <property type="project" value="InterPro"/>
</dbReference>
<evidence type="ECO:0000313" key="4">
    <source>
        <dbReference type="Proteomes" id="UP000777784"/>
    </source>
</evidence>
<comment type="caution">
    <text evidence="3">The sequence shown here is derived from an EMBL/GenBank/DDBJ whole genome shotgun (WGS) entry which is preliminary data.</text>
</comment>
<comment type="similarity">
    <text evidence="1">Belongs to the xanthine dehydrogenase family.</text>
</comment>
<feature type="domain" description="2Fe-2S ferredoxin-type" evidence="2">
    <location>
        <begin position="1"/>
        <end position="76"/>
    </location>
</feature>
<dbReference type="Gene3D" id="3.10.20.30">
    <property type="match status" value="1"/>
</dbReference>
<dbReference type="GO" id="GO:0004854">
    <property type="term" value="F:xanthine dehydrogenase activity"/>
    <property type="evidence" value="ECO:0007669"/>
    <property type="project" value="UniProtKB-EC"/>
</dbReference>
<evidence type="ECO:0000256" key="1">
    <source>
        <dbReference type="ARBA" id="ARBA00006849"/>
    </source>
</evidence>
<dbReference type="PROSITE" id="PS51085">
    <property type="entry name" value="2FE2S_FER_2"/>
    <property type="match status" value="1"/>
</dbReference>
<dbReference type="Gene3D" id="3.90.1170.50">
    <property type="entry name" value="Aldehyde oxidase/xanthine dehydrogenase, a/b hammerhead"/>
    <property type="match status" value="1"/>
</dbReference>
<accession>A0A948RW07</accession>
<name>A0A948RW07_UNCEI</name>
<dbReference type="InterPro" id="IPR036010">
    <property type="entry name" value="2Fe-2S_ferredoxin-like_sf"/>
</dbReference>
<protein>
    <submittedName>
        <fullName evidence="3">Selenium-dependent xanthine dehydrogenase</fullName>
        <ecNumber evidence="3">1.17.1.4</ecNumber>
    </submittedName>
</protein>
<dbReference type="Pfam" id="PF20256">
    <property type="entry name" value="MoCoBD_2"/>
    <property type="match status" value="1"/>
</dbReference>
<dbReference type="SUPFAM" id="SSF47741">
    <property type="entry name" value="CO dehydrogenase ISP C-domain like"/>
    <property type="match status" value="1"/>
</dbReference>
<dbReference type="InterPro" id="IPR012675">
    <property type="entry name" value="Beta-grasp_dom_sf"/>
</dbReference>
<dbReference type="InterPro" id="IPR008274">
    <property type="entry name" value="AldOxase/xan_DH_MoCoBD1"/>
</dbReference>
<dbReference type="InterPro" id="IPR036856">
    <property type="entry name" value="Ald_Oxase/Xan_DH_a/b_sf"/>
</dbReference>
<dbReference type="InterPro" id="IPR017697">
    <property type="entry name" value="Xdh"/>
</dbReference>
<reference evidence="3" key="1">
    <citation type="submission" date="2021-05" db="EMBL/GenBank/DDBJ databases">
        <title>Energy efficiency and biological interactions define the core microbiome of deep oligotrophic groundwater.</title>
        <authorList>
            <person name="Mehrshad M."/>
            <person name="Lopez-Fernandez M."/>
            <person name="Bell E."/>
            <person name="Bernier-Latmani R."/>
            <person name="Bertilsson S."/>
            <person name="Dopson M."/>
        </authorList>
    </citation>
    <scope>NUCLEOTIDE SEQUENCE</scope>
    <source>
        <strain evidence="3">Modern_marine.mb.64</strain>
    </source>
</reference>
<dbReference type="InterPro" id="IPR000674">
    <property type="entry name" value="Ald_Oxase/Xan_DH_a/b"/>
</dbReference>
<dbReference type="GO" id="GO:0051536">
    <property type="term" value="F:iron-sulfur cluster binding"/>
    <property type="evidence" value="ECO:0007669"/>
    <property type="project" value="InterPro"/>
</dbReference>
<dbReference type="SMART" id="SM01008">
    <property type="entry name" value="Ald_Xan_dh_C"/>
    <property type="match status" value="1"/>
</dbReference>
<dbReference type="InterPro" id="IPR037165">
    <property type="entry name" value="AldOxase/xan_DH_Mopterin-bd_sf"/>
</dbReference>
<keyword evidence="3" id="KW-0560">Oxidoreductase</keyword>
<dbReference type="SUPFAM" id="SSF56003">
    <property type="entry name" value="Molybdenum cofactor-binding domain"/>
    <property type="match status" value="1"/>
</dbReference>
<dbReference type="InterPro" id="IPR036884">
    <property type="entry name" value="2Fe-2S-bd_dom_sf"/>
</dbReference>
<dbReference type="SUPFAM" id="SSF54292">
    <property type="entry name" value="2Fe-2S ferredoxin-like"/>
    <property type="match status" value="1"/>
</dbReference>
<dbReference type="InterPro" id="IPR001041">
    <property type="entry name" value="2Fe-2S_ferredoxin-type"/>
</dbReference>
<dbReference type="NCBIfam" id="TIGR03311">
    <property type="entry name" value="Se_dep_XDH"/>
    <property type="match status" value="1"/>
</dbReference>
<dbReference type="AlphaFoldDB" id="A0A948RW07"/>
<evidence type="ECO:0000313" key="3">
    <source>
        <dbReference type="EMBL" id="MBU2692058.1"/>
    </source>
</evidence>
<proteinExistence type="inferred from homology"/>
<dbReference type="Pfam" id="PF01315">
    <property type="entry name" value="Ald_Xan_dh_C"/>
    <property type="match status" value="1"/>
</dbReference>
<dbReference type="PANTHER" id="PTHR11908">
    <property type="entry name" value="XANTHINE DEHYDROGENASE"/>
    <property type="match status" value="1"/>
</dbReference>
<dbReference type="Gene3D" id="3.30.365.10">
    <property type="entry name" value="Aldehyde oxidase/xanthine dehydrogenase, molybdopterin binding domain"/>
    <property type="match status" value="4"/>
</dbReference>
<dbReference type="SUPFAM" id="SSF54665">
    <property type="entry name" value="CO dehydrogenase molybdoprotein N-domain-like"/>
    <property type="match status" value="1"/>
</dbReference>
<dbReference type="InterPro" id="IPR016208">
    <property type="entry name" value="Ald_Oxase/xanthine_DH-like"/>
</dbReference>
<dbReference type="CDD" id="cd00207">
    <property type="entry name" value="fer2"/>
    <property type="match status" value="1"/>
</dbReference>
<dbReference type="Pfam" id="PF01799">
    <property type="entry name" value="Fer2_2"/>
    <property type="match status" value="1"/>
</dbReference>
<dbReference type="Proteomes" id="UP000777784">
    <property type="component" value="Unassembled WGS sequence"/>
</dbReference>
<dbReference type="Gene3D" id="1.10.150.120">
    <property type="entry name" value="[2Fe-2S]-binding domain"/>
    <property type="match status" value="1"/>
</dbReference>
<sequence length="874" mass="94070">MEFLLNGAVQRVTTRPGETLLDTLRNRCGIRSIKDGCSPQGQCGCCLVLINGHPRTTCALPTERIQGKEILTLEGLPEEERRWIARSFVAAAGLQCGFCIPGIALRAKVLIDKNPNPTRAEIALALDGHLCRCTGYTKIIDAVELMARARREEFLPEPCADGRVGDPLARYRGEDLVLGQRPYVADLHKPGMLHGAVLLSPHARAKVLKIETSRAEALPGVKAVITAADVPGERWYGLIHNDWPGFVSIGEEVRCVGDILAAVAAIDEATAREARDLIAVEYEVLEPVLDPISAMRDECHRVNPRHANILSRTEIKRGNVEEALKASAHVACGTWETQRIEHLFLETECALAEVRPGGKLTLYTQGQGIFDDRRQVAGFLNIPEDDVFVELVPNGGAFGGKEDISIQTHAALLAWMTQKPVMLALSREESIRIHPKRHPLTLHYTLGCDNEGHFTALKAKIVGDTGAYASVGDKVLERAAGHACGPYRVPAVDLEATAVCTNNPPSGAMRGFGANQAHFAMEGCIDQLCSKTGIDPWDMRWRNAVEVGDMLSTGQILEASVGVKKTLTAVKGDYDEARAQGRAVGIACGIKNSGIGNGVLEWGKARLVVEKDGTITLYNGYTEMGQGLLTVLIQCAVEVTGLPAARFRPRVDTTYALGCGQTTGSRATLFGGRAVKSAAEKLKKDLDREGSLSLLTGRVYAADVLVDDTTALGAPVPKIKTHTAYGYATQLCILDETGRVKRMVAAHDVGRVINPALCEGQIQGAIHMGLGYALTEELPCPDGMPATFTLRELGVLRAKDMPEIKVILIEEHEPEGPFGAKGVGEIGLVPTAAAVAGALEAYDGIRRTRLPMKDSPAAHAMSVGRIRARRGRSS</sequence>
<dbReference type="Pfam" id="PF02738">
    <property type="entry name" value="MoCoBD_1"/>
    <property type="match status" value="1"/>
</dbReference>
<dbReference type="InterPro" id="IPR046867">
    <property type="entry name" value="AldOxase/xan_DH_MoCoBD2"/>
</dbReference>
<gene>
    <name evidence="3" type="primary">xdh</name>
    <name evidence="3" type="ORF">KJ970_14150</name>
</gene>
<organism evidence="3 4">
    <name type="scientific">Eiseniibacteriota bacterium</name>
    <dbReference type="NCBI Taxonomy" id="2212470"/>
    <lineage>
        <taxon>Bacteria</taxon>
        <taxon>Candidatus Eiseniibacteriota</taxon>
    </lineage>
</organism>
<dbReference type="PANTHER" id="PTHR11908:SF157">
    <property type="entry name" value="XANTHINE DEHYDROGENASE SUBUNIT D-RELATED"/>
    <property type="match status" value="1"/>
</dbReference>
<dbReference type="EC" id="1.17.1.4" evidence="3"/>
<dbReference type="EMBL" id="JAHJDP010000084">
    <property type="protein sequence ID" value="MBU2692058.1"/>
    <property type="molecule type" value="Genomic_DNA"/>
</dbReference>
<dbReference type="InterPro" id="IPR002888">
    <property type="entry name" value="2Fe-2S-bd"/>
</dbReference>